<organism evidence="1 2">
    <name type="scientific">Candidatus Regiella insecticola 5.15</name>
    <dbReference type="NCBI Taxonomy" id="1005043"/>
    <lineage>
        <taxon>Bacteria</taxon>
        <taxon>Pseudomonadati</taxon>
        <taxon>Pseudomonadota</taxon>
        <taxon>Gammaproteobacteria</taxon>
        <taxon>Enterobacterales</taxon>
        <taxon>Enterobacteriaceae</taxon>
        <taxon>aphid secondary symbionts</taxon>
        <taxon>Candidatus Regiella</taxon>
    </lineage>
</organism>
<accession>G2H0D6</accession>
<name>G2H0D6_9ENTR</name>
<dbReference type="AlphaFoldDB" id="G2H0D6"/>
<proteinExistence type="predicted"/>
<dbReference type="Proteomes" id="UP000004116">
    <property type="component" value="Unassembled WGS sequence"/>
</dbReference>
<evidence type="ECO:0000313" key="2">
    <source>
        <dbReference type="Proteomes" id="UP000004116"/>
    </source>
</evidence>
<reference evidence="1 2" key="1">
    <citation type="journal article" date="2012" name="Genome Res.">
        <title>Genomic basis of endosymbiont-conferred protection against an insect parasitoid.</title>
        <authorList>
            <person name="Hansen A.K."/>
            <person name="Vorburger C."/>
            <person name="Moran N.A."/>
        </authorList>
    </citation>
    <scope>NUCLEOTIDE SEQUENCE [LARGE SCALE GENOMIC DNA]</scope>
    <source>
        <strain evidence="2">R5.15</strain>
    </source>
</reference>
<dbReference type="EMBL" id="AGCA01000360">
    <property type="protein sequence ID" value="EGY28544.1"/>
    <property type="molecule type" value="Genomic_DNA"/>
</dbReference>
<keyword evidence="2" id="KW-1185">Reference proteome</keyword>
<protein>
    <submittedName>
        <fullName evidence="1">Uncharacterized protein</fullName>
    </submittedName>
</protein>
<evidence type="ECO:0000313" key="1">
    <source>
        <dbReference type="EMBL" id="EGY28544.1"/>
    </source>
</evidence>
<sequence>MFSNLIQRSKFVLHISIQLSAQAVYHLLMLISAITYEQTTMNINFNTYRSLRRPDKGYNDRIRFLVMHYTPEDSGKITKVARSL</sequence>
<gene>
    <name evidence="1" type="ORF">Rin_00015150</name>
</gene>
<comment type="caution">
    <text evidence="1">The sequence shown here is derived from an EMBL/GenBank/DDBJ whole genome shotgun (WGS) entry which is preliminary data.</text>
</comment>